<organism evidence="4 5">
    <name type="scientific">Sphagnum jensenii</name>
    <dbReference type="NCBI Taxonomy" id="128206"/>
    <lineage>
        <taxon>Eukaryota</taxon>
        <taxon>Viridiplantae</taxon>
        <taxon>Streptophyta</taxon>
        <taxon>Embryophyta</taxon>
        <taxon>Bryophyta</taxon>
        <taxon>Sphagnophytina</taxon>
        <taxon>Sphagnopsida</taxon>
        <taxon>Sphagnales</taxon>
        <taxon>Sphagnaceae</taxon>
        <taxon>Sphagnum</taxon>
    </lineage>
</organism>
<reference evidence="4" key="1">
    <citation type="submission" date="2024-02" db="EMBL/GenBank/DDBJ databases">
        <authorList>
            <consortium name="ELIXIR-Norway"/>
            <consortium name="Elixir Norway"/>
        </authorList>
    </citation>
    <scope>NUCLEOTIDE SEQUENCE</scope>
</reference>
<dbReference type="SUPFAM" id="SSF47699">
    <property type="entry name" value="Bifunctional inhibitor/lipid-transfer protein/seed storage 2S albumin"/>
    <property type="match status" value="1"/>
</dbReference>
<feature type="domain" description="Bifunctional inhibitor/plant lipid transfer protein/seed storage helical" evidence="3">
    <location>
        <begin position="83"/>
        <end position="165"/>
    </location>
</feature>
<sequence>MGFVMSSAAGWMSILLLLVAFLGCSTRVRVVATAAAAAGSSNNSSSGDDPAITPATDCSMPETMVVSTSNCSYYDEQNMDGLIGGCRDFLTNIQNLPTKDCCTDVTYVAYTHTPCLCKAIFYPLDSSTVDSSSPSSSSSTAVVNATRQKELPGLCLIKINFCTVCLDYLSSSSSQTASSSGSSAKSHKTGITVLEVLLPLVVVGVTTAVAAMLYRTYKARKAATAAAKQQQQQTYVGSVPGGAF</sequence>
<feature type="chain" id="PRO_5046339804" description="Bifunctional inhibitor/plant lipid transfer protein/seed storage helical domain-containing protein" evidence="2">
    <location>
        <begin position="28"/>
        <end position="244"/>
    </location>
</feature>
<feature type="transmembrane region" description="Helical" evidence="1">
    <location>
        <begin position="196"/>
        <end position="214"/>
    </location>
</feature>
<evidence type="ECO:0000256" key="1">
    <source>
        <dbReference type="SAM" id="Phobius"/>
    </source>
</evidence>
<dbReference type="EMBL" id="OZ020113">
    <property type="protein sequence ID" value="CAK9265973.1"/>
    <property type="molecule type" value="Genomic_DNA"/>
</dbReference>
<evidence type="ECO:0000259" key="3">
    <source>
        <dbReference type="Pfam" id="PF00234"/>
    </source>
</evidence>
<dbReference type="InterPro" id="IPR016140">
    <property type="entry name" value="Bifunc_inhib/LTP/seed_store"/>
</dbReference>
<keyword evidence="1" id="KW-0812">Transmembrane</keyword>
<accession>A0ABP0WGH6</accession>
<dbReference type="Pfam" id="PF00234">
    <property type="entry name" value="Tryp_alpha_amyl"/>
    <property type="match status" value="1"/>
</dbReference>
<proteinExistence type="predicted"/>
<dbReference type="Proteomes" id="UP001497444">
    <property type="component" value="Chromosome 18"/>
</dbReference>
<keyword evidence="2" id="KW-0732">Signal</keyword>
<keyword evidence="5" id="KW-1185">Reference proteome</keyword>
<feature type="signal peptide" evidence="2">
    <location>
        <begin position="1"/>
        <end position="27"/>
    </location>
</feature>
<evidence type="ECO:0000313" key="5">
    <source>
        <dbReference type="Proteomes" id="UP001497444"/>
    </source>
</evidence>
<evidence type="ECO:0000256" key="2">
    <source>
        <dbReference type="SAM" id="SignalP"/>
    </source>
</evidence>
<keyword evidence="1" id="KW-1133">Transmembrane helix</keyword>
<protein>
    <recommendedName>
        <fullName evidence="3">Bifunctional inhibitor/plant lipid transfer protein/seed storage helical domain-containing protein</fullName>
    </recommendedName>
</protein>
<dbReference type="InterPro" id="IPR036312">
    <property type="entry name" value="Bifun_inhib/LTP/seed_sf"/>
</dbReference>
<gene>
    <name evidence="4" type="ORF">CSSPJE1EN1_LOCUS11451</name>
</gene>
<keyword evidence="1" id="KW-0472">Membrane</keyword>
<evidence type="ECO:0000313" key="4">
    <source>
        <dbReference type="EMBL" id="CAK9265973.1"/>
    </source>
</evidence>
<name>A0ABP0WGH6_9BRYO</name>